<evidence type="ECO:0008006" key="4">
    <source>
        <dbReference type="Google" id="ProtNLM"/>
    </source>
</evidence>
<dbReference type="PANTHER" id="PTHR35516">
    <property type="entry name" value="CYTOCHROME B6-F COMPLEX SUBUNIT 5"/>
    <property type="match status" value="1"/>
</dbReference>
<evidence type="ECO:0000313" key="2">
    <source>
        <dbReference type="EnsemblPlants" id="KEH19956"/>
    </source>
</evidence>
<gene>
    <name evidence="1" type="ordered locus">MTR_8g063800</name>
</gene>
<evidence type="ECO:0000313" key="3">
    <source>
        <dbReference type="Proteomes" id="UP000002051"/>
    </source>
</evidence>
<reference evidence="1 3" key="1">
    <citation type="journal article" date="2011" name="Nature">
        <title>The Medicago genome provides insight into the evolution of rhizobial symbioses.</title>
        <authorList>
            <person name="Young N.D."/>
            <person name="Debelle F."/>
            <person name="Oldroyd G.E."/>
            <person name="Geurts R."/>
            <person name="Cannon S.B."/>
            <person name="Udvardi M.K."/>
            <person name="Benedito V.A."/>
            <person name="Mayer K.F."/>
            <person name="Gouzy J."/>
            <person name="Schoof H."/>
            <person name="Van de Peer Y."/>
            <person name="Proost S."/>
            <person name="Cook D.R."/>
            <person name="Meyers B.C."/>
            <person name="Spannagl M."/>
            <person name="Cheung F."/>
            <person name="De Mita S."/>
            <person name="Krishnakumar V."/>
            <person name="Gundlach H."/>
            <person name="Zhou S."/>
            <person name="Mudge J."/>
            <person name="Bharti A.K."/>
            <person name="Murray J.D."/>
            <person name="Naoumkina M.A."/>
            <person name="Rosen B."/>
            <person name="Silverstein K.A."/>
            <person name="Tang H."/>
            <person name="Rombauts S."/>
            <person name="Zhao P.X."/>
            <person name="Zhou P."/>
            <person name="Barbe V."/>
            <person name="Bardou P."/>
            <person name="Bechner M."/>
            <person name="Bellec A."/>
            <person name="Berger A."/>
            <person name="Berges H."/>
            <person name="Bidwell S."/>
            <person name="Bisseling T."/>
            <person name="Choisne N."/>
            <person name="Couloux A."/>
            <person name="Denny R."/>
            <person name="Deshpande S."/>
            <person name="Dai X."/>
            <person name="Doyle J.J."/>
            <person name="Dudez A.M."/>
            <person name="Farmer A.D."/>
            <person name="Fouteau S."/>
            <person name="Franken C."/>
            <person name="Gibelin C."/>
            <person name="Gish J."/>
            <person name="Goldstein S."/>
            <person name="Gonzalez A.J."/>
            <person name="Green P.J."/>
            <person name="Hallab A."/>
            <person name="Hartog M."/>
            <person name="Hua A."/>
            <person name="Humphray S.J."/>
            <person name="Jeong D.H."/>
            <person name="Jing Y."/>
            <person name="Jocker A."/>
            <person name="Kenton S.M."/>
            <person name="Kim D.J."/>
            <person name="Klee K."/>
            <person name="Lai H."/>
            <person name="Lang C."/>
            <person name="Lin S."/>
            <person name="Macmil S.L."/>
            <person name="Magdelenat G."/>
            <person name="Matthews L."/>
            <person name="McCorrison J."/>
            <person name="Monaghan E.L."/>
            <person name="Mun J.H."/>
            <person name="Najar F.Z."/>
            <person name="Nicholson C."/>
            <person name="Noirot C."/>
            <person name="O'Bleness M."/>
            <person name="Paule C.R."/>
            <person name="Poulain J."/>
            <person name="Prion F."/>
            <person name="Qin B."/>
            <person name="Qu C."/>
            <person name="Retzel E.F."/>
            <person name="Riddle C."/>
            <person name="Sallet E."/>
            <person name="Samain S."/>
            <person name="Samson N."/>
            <person name="Sanders I."/>
            <person name="Saurat O."/>
            <person name="Scarpelli C."/>
            <person name="Schiex T."/>
            <person name="Segurens B."/>
            <person name="Severin A.J."/>
            <person name="Sherrier D.J."/>
            <person name="Shi R."/>
            <person name="Sims S."/>
            <person name="Singer S.R."/>
            <person name="Sinharoy S."/>
            <person name="Sterck L."/>
            <person name="Viollet A."/>
            <person name="Wang B.B."/>
            <person name="Wang K."/>
            <person name="Wang M."/>
            <person name="Wang X."/>
            <person name="Warfsmann J."/>
            <person name="Weissenbach J."/>
            <person name="White D.D."/>
            <person name="White J.D."/>
            <person name="Wiley G.B."/>
            <person name="Wincker P."/>
            <person name="Xing Y."/>
            <person name="Yang L."/>
            <person name="Yao Z."/>
            <person name="Ying F."/>
            <person name="Zhai J."/>
            <person name="Zhou L."/>
            <person name="Zuber A."/>
            <person name="Denarie J."/>
            <person name="Dixon R.A."/>
            <person name="May G.D."/>
            <person name="Schwartz D.C."/>
            <person name="Rogers J."/>
            <person name="Quetier F."/>
            <person name="Town C.D."/>
            <person name="Roe B.A."/>
        </authorList>
    </citation>
    <scope>NUCLEOTIDE SEQUENCE [LARGE SCALE GENOMIC DNA]</scope>
    <source>
        <strain evidence="1">A17</strain>
        <strain evidence="2 3">cv. Jemalong A17</strain>
    </source>
</reference>
<dbReference type="PANTHER" id="PTHR35516:SF11">
    <property type="entry name" value="CYTOCHROME B6-F COMPLEX SUBUNIT 5"/>
    <property type="match status" value="1"/>
</dbReference>
<dbReference type="EMBL" id="CM001224">
    <property type="protein sequence ID" value="KEH19956.1"/>
    <property type="molecule type" value="Genomic_DNA"/>
</dbReference>
<dbReference type="AlphaFoldDB" id="A0A072TS02"/>
<reference evidence="1 3" key="2">
    <citation type="journal article" date="2014" name="BMC Genomics">
        <title>An improved genome release (version Mt4.0) for the model legume Medicago truncatula.</title>
        <authorList>
            <person name="Tang H."/>
            <person name="Krishnakumar V."/>
            <person name="Bidwell S."/>
            <person name="Rosen B."/>
            <person name="Chan A."/>
            <person name="Zhou S."/>
            <person name="Gentzbittel L."/>
            <person name="Childs K.L."/>
            <person name="Yandell M."/>
            <person name="Gundlach H."/>
            <person name="Mayer K.F."/>
            <person name="Schwartz D.C."/>
            <person name="Town C.D."/>
        </authorList>
    </citation>
    <scope>GENOME REANNOTATION</scope>
    <source>
        <strain evidence="1">A17</strain>
        <strain evidence="2 3">cv. Jemalong A17</strain>
    </source>
</reference>
<protein>
    <recommendedName>
        <fullName evidence="4">RNase H type-1 domain-containing protein</fullName>
    </recommendedName>
</protein>
<dbReference type="HOGENOM" id="CLU_1930701_0_0_1"/>
<reference evidence="2" key="3">
    <citation type="submission" date="2015-04" db="UniProtKB">
        <authorList>
            <consortium name="EnsemblPlants"/>
        </authorList>
    </citation>
    <scope>IDENTIFICATION</scope>
    <source>
        <strain evidence="2">cv. Jemalong A17</strain>
    </source>
</reference>
<proteinExistence type="predicted"/>
<dbReference type="EnsemblPlants" id="KEH19956">
    <property type="protein sequence ID" value="KEH19956"/>
    <property type="gene ID" value="MTR_8g063800"/>
</dbReference>
<name>A0A072TS02_MEDTR</name>
<dbReference type="Proteomes" id="UP000002051">
    <property type="component" value="Chromosome 8"/>
</dbReference>
<keyword evidence="3" id="KW-1185">Reference proteome</keyword>
<organism evidence="1 3">
    <name type="scientific">Medicago truncatula</name>
    <name type="common">Barrel medic</name>
    <name type="synonym">Medicago tribuloides</name>
    <dbReference type="NCBI Taxonomy" id="3880"/>
    <lineage>
        <taxon>Eukaryota</taxon>
        <taxon>Viridiplantae</taxon>
        <taxon>Streptophyta</taxon>
        <taxon>Embryophyta</taxon>
        <taxon>Tracheophyta</taxon>
        <taxon>Spermatophyta</taxon>
        <taxon>Magnoliopsida</taxon>
        <taxon>eudicotyledons</taxon>
        <taxon>Gunneridae</taxon>
        <taxon>Pentapetalae</taxon>
        <taxon>rosids</taxon>
        <taxon>fabids</taxon>
        <taxon>Fabales</taxon>
        <taxon>Fabaceae</taxon>
        <taxon>Papilionoideae</taxon>
        <taxon>50 kb inversion clade</taxon>
        <taxon>NPAAA clade</taxon>
        <taxon>Hologalegina</taxon>
        <taxon>IRL clade</taxon>
        <taxon>Trifolieae</taxon>
        <taxon>Medicago</taxon>
    </lineage>
</organism>
<accession>A0A072TS02</accession>
<sequence>MHIKFNDLLRTLLSGQTTRMTPTLLRVDTTGYSLVQISISDSLTKKFSLSCQFVIGLERGLWDRRLPFSQKLISQSNIIVCHTLREGNLHADFMANLGAYVNMDLLIHTSPPEGLLDLLKRDTIGTFFPRK</sequence>
<evidence type="ECO:0000313" key="1">
    <source>
        <dbReference type="EMBL" id="KEH19956.1"/>
    </source>
</evidence>